<feature type="signal peptide" evidence="7">
    <location>
        <begin position="1"/>
        <end position="24"/>
    </location>
</feature>
<comment type="caution">
    <text evidence="8">The sequence shown here is derived from an EMBL/GenBank/DDBJ whole genome shotgun (WGS) entry which is preliminary data.</text>
</comment>
<dbReference type="SUPFAM" id="SSF53850">
    <property type="entry name" value="Periplasmic binding protein-like II"/>
    <property type="match status" value="1"/>
</dbReference>
<dbReference type="EMBL" id="BGZJ01000001">
    <property type="protein sequence ID" value="GBO93485.1"/>
    <property type="molecule type" value="Genomic_DNA"/>
</dbReference>
<dbReference type="InterPro" id="IPR050682">
    <property type="entry name" value="ModA/WtpA"/>
</dbReference>
<comment type="similarity">
    <text evidence="1">Belongs to the bacterial solute-binding protein ModA family.</text>
</comment>
<keyword evidence="4 7" id="KW-0732">Signal</keyword>
<reference evidence="8 9" key="1">
    <citation type="journal article" date="2018" name="Int. J. Syst. Evol. Microbiol.">
        <title>Mesosutterella multiformis gen. nov., sp. nov., a member of the family Sutterellaceae and Sutterella megalosphaeroides sp. nov., isolated from human faeces.</title>
        <authorList>
            <person name="Sakamoto M."/>
            <person name="Ikeyama N."/>
            <person name="Kunihiro T."/>
            <person name="Iino T."/>
            <person name="Yuki M."/>
            <person name="Ohkuma M."/>
        </authorList>
    </citation>
    <scope>NUCLEOTIDE SEQUENCE [LARGE SCALE GENOMIC DNA]</scope>
    <source>
        <strain evidence="8 9">4NBBH2</strain>
    </source>
</reference>
<dbReference type="GO" id="GO:1901359">
    <property type="term" value="F:tungstate binding"/>
    <property type="evidence" value="ECO:0007669"/>
    <property type="project" value="UniProtKB-ARBA"/>
</dbReference>
<dbReference type="CDD" id="cd13539">
    <property type="entry name" value="PBP2_AvModA"/>
    <property type="match status" value="1"/>
</dbReference>
<protein>
    <submittedName>
        <fullName evidence="8">Molybdate ABC transporter substrate-binding protein</fullName>
    </submittedName>
</protein>
<accession>A0A388SB98</accession>
<dbReference type="OrthoDB" id="9785015at2"/>
<dbReference type="GO" id="GO:0015689">
    <property type="term" value="P:molybdate ion transport"/>
    <property type="evidence" value="ECO:0007669"/>
    <property type="project" value="InterPro"/>
</dbReference>
<evidence type="ECO:0000256" key="2">
    <source>
        <dbReference type="ARBA" id="ARBA00022505"/>
    </source>
</evidence>
<evidence type="ECO:0000256" key="6">
    <source>
        <dbReference type="PIRSR" id="PIRSR004846-1"/>
    </source>
</evidence>
<feature type="binding site" evidence="6">
    <location>
        <position position="169"/>
    </location>
    <ligand>
        <name>molybdate</name>
        <dbReference type="ChEBI" id="CHEBI:36264"/>
    </ligand>
</feature>
<gene>
    <name evidence="8" type="primary">modB_1</name>
    <name evidence="8" type="ORF">MESMUL_08390</name>
</gene>
<evidence type="ECO:0000256" key="3">
    <source>
        <dbReference type="ARBA" id="ARBA00022723"/>
    </source>
</evidence>
<keyword evidence="3 6" id="KW-0479">Metal-binding</keyword>
<sequence length="253" mass="26926">MKLSTAVVAGAVAAVFSVALPAGAEEIQVAVAANFTAPAQELAPIFEKQTGNKVKLSFGSTGAFFAQINNGAPFDILLAADDTTPAKLLANGNGVKGSAFTYAQGKLVFWSADPKLVDKDGKAVKEMKFNKCAVADPKLAPYGEAAYETLKSLKLLDKYQPKFVTGNNIGKTFQFVKTGNAEVGFVALSQVYKNGKITEGSGWIVPSKYYQPIRQDAVLLKHGEKSAAAKSFLKFLQSAEANKLKQSYGYATH</sequence>
<dbReference type="GO" id="GO:0046872">
    <property type="term" value="F:metal ion binding"/>
    <property type="evidence" value="ECO:0007669"/>
    <property type="project" value="UniProtKB-KW"/>
</dbReference>
<dbReference type="Proteomes" id="UP000266091">
    <property type="component" value="Unassembled WGS sequence"/>
</dbReference>
<dbReference type="InterPro" id="IPR005950">
    <property type="entry name" value="ModA"/>
</dbReference>
<evidence type="ECO:0000256" key="7">
    <source>
        <dbReference type="SAM" id="SignalP"/>
    </source>
</evidence>
<organism evidence="8 9">
    <name type="scientific">Mesosutterella multiformis</name>
    <dbReference type="NCBI Taxonomy" id="2259133"/>
    <lineage>
        <taxon>Bacteria</taxon>
        <taxon>Pseudomonadati</taxon>
        <taxon>Pseudomonadota</taxon>
        <taxon>Betaproteobacteria</taxon>
        <taxon>Burkholderiales</taxon>
        <taxon>Sutterellaceae</taxon>
        <taxon>Mesosutterella</taxon>
    </lineage>
</organism>
<dbReference type="GO" id="GO:0030973">
    <property type="term" value="F:molybdate ion binding"/>
    <property type="evidence" value="ECO:0007669"/>
    <property type="project" value="InterPro"/>
</dbReference>
<dbReference type="PIRSF" id="PIRSF004846">
    <property type="entry name" value="ModA"/>
    <property type="match status" value="1"/>
</dbReference>
<dbReference type="RefSeq" id="WP_116269860.1">
    <property type="nucleotide sequence ID" value="NZ_BGZJ01000001.1"/>
</dbReference>
<evidence type="ECO:0000256" key="1">
    <source>
        <dbReference type="ARBA" id="ARBA00009175"/>
    </source>
</evidence>
<name>A0A388SB98_9BURK</name>
<evidence type="ECO:0000313" key="8">
    <source>
        <dbReference type="EMBL" id="GBO93485.1"/>
    </source>
</evidence>
<dbReference type="AlphaFoldDB" id="A0A388SB98"/>
<feature type="binding site" evidence="6">
    <location>
        <position position="61"/>
    </location>
    <ligand>
        <name>molybdate</name>
        <dbReference type="ChEBI" id="CHEBI:36264"/>
    </ligand>
</feature>
<dbReference type="FunFam" id="3.40.190.10:FF:000035">
    <property type="entry name" value="Molybdate ABC transporter substrate-binding protein"/>
    <property type="match status" value="1"/>
</dbReference>
<comment type="subunit">
    <text evidence="5">The complex is composed of two ATP-binding proteins (ModC), two transmembrane proteins (ModB) and a solute-binding protein (ModA).</text>
</comment>
<dbReference type="PANTHER" id="PTHR30632:SF14">
    <property type="entry name" value="TUNGSTATE_MOLYBDATE_CHROMATE-BINDING PROTEIN MODA"/>
    <property type="match status" value="1"/>
</dbReference>
<keyword evidence="9" id="KW-1185">Reference proteome</keyword>
<dbReference type="NCBIfam" id="TIGR01256">
    <property type="entry name" value="modA"/>
    <property type="match status" value="1"/>
</dbReference>
<dbReference type="PANTHER" id="PTHR30632">
    <property type="entry name" value="MOLYBDATE-BINDING PERIPLASMIC PROTEIN"/>
    <property type="match status" value="1"/>
</dbReference>
<dbReference type="Gene3D" id="3.40.190.10">
    <property type="entry name" value="Periplasmic binding protein-like II"/>
    <property type="match status" value="2"/>
</dbReference>
<evidence type="ECO:0000256" key="5">
    <source>
        <dbReference type="ARBA" id="ARBA00062515"/>
    </source>
</evidence>
<keyword evidence="2 6" id="KW-0500">Molybdenum</keyword>
<dbReference type="Pfam" id="PF13531">
    <property type="entry name" value="SBP_bac_11"/>
    <property type="match status" value="1"/>
</dbReference>
<feature type="chain" id="PRO_5030071231" evidence="7">
    <location>
        <begin position="25"/>
        <end position="253"/>
    </location>
</feature>
<evidence type="ECO:0000313" key="9">
    <source>
        <dbReference type="Proteomes" id="UP000266091"/>
    </source>
</evidence>
<dbReference type="InterPro" id="IPR044084">
    <property type="entry name" value="AvModA-like_subst-bd"/>
</dbReference>
<accession>A0A401LJL1</accession>
<evidence type="ECO:0000256" key="4">
    <source>
        <dbReference type="ARBA" id="ARBA00022729"/>
    </source>
</evidence>
<proteinExistence type="inferred from homology"/>